<proteinExistence type="predicted"/>
<dbReference type="EMBL" id="BGPR01021610">
    <property type="protein sequence ID" value="GBN87070.1"/>
    <property type="molecule type" value="Genomic_DNA"/>
</dbReference>
<comment type="caution">
    <text evidence="1">The sequence shown here is derived from an EMBL/GenBank/DDBJ whole genome shotgun (WGS) entry which is preliminary data.</text>
</comment>
<dbReference type="AlphaFoldDB" id="A0A4Y2SIE5"/>
<accession>A0A4Y2SIE5</accession>
<sequence length="100" mass="11384">MFGMDLIKSNIGTKLDYPEKYHLRASKEVVGPIGGAYFAYSNPAWRRWRGGQPQNQIWHKLKCTLKIYHLKGPTRDSPGNHKAVVYFAYLLIPPAPGEAR</sequence>
<organism evidence="1 2">
    <name type="scientific">Araneus ventricosus</name>
    <name type="common">Orbweaver spider</name>
    <name type="synonym">Epeira ventricosa</name>
    <dbReference type="NCBI Taxonomy" id="182803"/>
    <lineage>
        <taxon>Eukaryota</taxon>
        <taxon>Metazoa</taxon>
        <taxon>Ecdysozoa</taxon>
        <taxon>Arthropoda</taxon>
        <taxon>Chelicerata</taxon>
        <taxon>Arachnida</taxon>
        <taxon>Araneae</taxon>
        <taxon>Araneomorphae</taxon>
        <taxon>Entelegynae</taxon>
        <taxon>Araneoidea</taxon>
        <taxon>Araneidae</taxon>
        <taxon>Araneus</taxon>
    </lineage>
</organism>
<keyword evidence="2" id="KW-1185">Reference proteome</keyword>
<name>A0A4Y2SIE5_ARAVE</name>
<evidence type="ECO:0000313" key="1">
    <source>
        <dbReference type="EMBL" id="GBN87070.1"/>
    </source>
</evidence>
<reference evidence="1 2" key="1">
    <citation type="journal article" date="2019" name="Sci. Rep.">
        <title>Orb-weaving spider Araneus ventricosus genome elucidates the spidroin gene catalogue.</title>
        <authorList>
            <person name="Kono N."/>
            <person name="Nakamura H."/>
            <person name="Ohtoshi R."/>
            <person name="Moran D.A.P."/>
            <person name="Shinohara A."/>
            <person name="Yoshida Y."/>
            <person name="Fujiwara M."/>
            <person name="Mori M."/>
            <person name="Tomita M."/>
            <person name="Arakawa K."/>
        </authorList>
    </citation>
    <scope>NUCLEOTIDE SEQUENCE [LARGE SCALE GENOMIC DNA]</scope>
</reference>
<protein>
    <submittedName>
        <fullName evidence="1">Uncharacterized protein</fullName>
    </submittedName>
</protein>
<evidence type="ECO:0000313" key="2">
    <source>
        <dbReference type="Proteomes" id="UP000499080"/>
    </source>
</evidence>
<gene>
    <name evidence="1" type="ORF">AVEN_63552_1</name>
</gene>
<dbReference type="Proteomes" id="UP000499080">
    <property type="component" value="Unassembled WGS sequence"/>
</dbReference>